<sequence>METSKARWLIRTPLGRPVDPDVKSTYAVLSKPTSDSTEGPAAGGSTPQTRAGQAGKYTAPRCNSA</sequence>
<proteinExistence type="predicted"/>
<evidence type="ECO:0000256" key="1">
    <source>
        <dbReference type="SAM" id="MobiDB-lite"/>
    </source>
</evidence>
<dbReference type="EMBL" id="JAVHUY010000043">
    <property type="protein sequence ID" value="MDQ7909523.1"/>
    <property type="molecule type" value="Genomic_DNA"/>
</dbReference>
<name>A0ABU0ZR77_9ACTN</name>
<keyword evidence="3" id="KW-1185">Reference proteome</keyword>
<protein>
    <submittedName>
        <fullName evidence="2">Uncharacterized protein</fullName>
    </submittedName>
</protein>
<dbReference type="Proteomes" id="UP001230908">
    <property type="component" value="Unassembled WGS sequence"/>
</dbReference>
<evidence type="ECO:0000313" key="2">
    <source>
        <dbReference type="EMBL" id="MDQ7909523.1"/>
    </source>
</evidence>
<gene>
    <name evidence="2" type="ORF">RB614_33890</name>
</gene>
<feature type="region of interest" description="Disordered" evidence="1">
    <location>
        <begin position="29"/>
        <end position="65"/>
    </location>
</feature>
<evidence type="ECO:0000313" key="3">
    <source>
        <dbReference type="Proteomes" id="UP001230908"/>
    </source>
</evidence>
<organism evidence="2 3">
    <name type="scientific">Phytohabitans maris</name>
    <dbReference type="NCBI Taxonomy" id="3071409"/>
    <lineage>
        <taxon>Bacteria</taxon>
        <taxon>Bacillati</taxon>
        <taxon>Actinomycetota</taxon>
        <taxon>Actinomycetes</taxon>
        <taxon>Micromonosporales</taxon>
        <taxon>Micromonosporaceae</taxon>
    </lineage>
</organism>
<accession>A0ABU0ZR77</accession>
<reference evidence="2 3" key="1">
    <citation type="submission" date="2023-08" db="EMBL/GenBank/DDBJ databases">
        <title>Phytohabitans sansha sp. nov., isolated from marine sediment.</title>
        <authorList>
            <person name="Zhao Y."/>
            <person name="Yi K."/>
        </authorList>
    </citation>
    <scope>NUCLEOTIDE SEQUENCE [LARGE SCALE GENOMIC DNA]</scope>
    <source>
        <strain evidence="2 3">ZYX-F-186</strain>
    </source>
</reference>
<comment type="caution">
    <text evidence="2">The sequence shown here is derived from an EMBL/GenBank/DDBJ whole genome shotgun (WGS) entry which is preliminary data.</text>
</comment>